<dbReference type="Gene3D" id="3.10.20.90">
    <property type="entry name" value="Phosphatidylinositol 3-kinase Catalytic Subunit, Chain A, domain 1"/>
    <property type="match status" value="1"/>
</dbReference>
<dbReference type="KEGG" id="dci:103507062"/>
<reference evidence="4" key="1">
    <citation type="submission" date="2025-08" db="UniProtKB">
        <authorList>
            <consortium name="RefSeq"/>
        </authorList>
    </citation>
    <scope>IDENTIFICATION</scope>
</reference>
<feature type="region of interest" description="Disordered" evidence="1">
    <location>
        <begin position="665"/>
        <end position="712"/>
    </location>
</feature>
<evidence type="ECO:0000256" key="1">
    <source>
        <dbReference type="SAM" id="MobiDB-lite"/>
    </source>
</evidence>
<dbReference type="GeneID" id="103507062"/>
<dbReference type="RefSeq" id="XP_026677819.1">
    <property type="nucleotide sequence ID" value="XM_026822018.1"/>
</dbReference>
<proteinExistence type="predicted"/>
<feature type="compositionally biased region" description="Low complexity" evidence="1">
    <location>
        <begin position="870"/>
        <end position="891"/>
    </location>
</feature>
<protein>
    <submittedName>
        <fullName evidence="4">Flocculation protein FLO11 isoform X1</fullName>
    </submittedName>
</protein>
<dbReference type="PANTHER" id="PTHR10825:SF29">
    <property type="entry name" value="POLYCOMB GROUP RING FINGER PROTEIN 1"/>
    <property type="match status" value="1"/>
</dbReference>
<feature type="compositionally biased region" description="Basic and acidic residues" evidence="1">
    <location>
        <begin position="852"/>
        <end position="864"/>
    </location>
</feature>
<keyword evidence="3" id="KW-1185">Reference proteome</keyword>
<feature type="domain" description="RAWUL" evidence="2">
    <location>
        <begin position="168"/>
        <end position="232"/>
    </location>
</feature>
<feature type="compositionally biased region" description="Polar residues" evidence="1">
    <location>
        <begin position="571"/>
        <end position="592"/>
    </location>
</feature>
<feature type="compositionally biased region" description="Low complexity" evidence="1">
    <location>
        <begin position="692"/>
        <end position="712"/>
    </location>
</feature>
<organism evidence="3 4">
    <name type="scientific">Diaphorina citri</name>
    <name type="common">Asian citrus psyllid</name>
    <dbReference type="NCBI Taxonomy" id="121845"/>
    <lineage>
        <taxon>Eukaryota</taxon>
        <taxon>Metazoa</taxon>
        <taxon>Ecdysozoa</taxon>
        <taxon>Arthropoda</taxon>
        <taxon>Hexapoda</taxon>
        <taxon>Insecta</taxon>
        <taxon>Pterygota</taxon>
        <taxon>Neoptera</taxon>
        <taxon>Paraneoptera</taxon>
        <taxon>Hemiptera</taxon>
        <taxon>Sternorrhyncha</taxon>
        <taxon>Psylloidea</taxon>
        <taxon>Psyllidae</taxon>
        <taxon>Diaphorininae</taxon>
        <taxon>Diaphorina</taxon>
    </lineage>
</organism>
<name>A0A3Q0INE0_DIACI</name>
<evidence type="ECO:0000313" key="3">
    <source>
        <dbReference type="Proteomes" id="UP000079169"/>
    </source>
</evidence>
<accession>A0A3Q0INE0</accession>
<feature type="region of interest" description="Disordered" evidence="1">
    <location>
        <begin position="244"/>
        <end position="275"/>
    </location>
</feature>
<feature type="compositionally biased region" description="Polar residues" evidence="1">
    <location>
        <begin position="493"/>
        <end position="505"/>
    </location>
</feature>
<dbReference type="GO" id="GO:0000122">
    <property type="term" value="P:negative regulation of transcription by RNA polymerase II"/>
    <property type="evidence" value="ECO:0007669"/>
    <property type="project" value="TreeGrafter"/>
</dbReference>
<dbReference type="Gene3D" id="3.30.40.10">
    <property type="entry name" value="Zinc/RING finger domain, C3HC4 (zinc finger)"/>
    <property type="match status" value="1"/>
</dbReference>
<dbReference type="Proteomes" id="UP000079169">
    <property type="component" value="Unplaced"/>
</dbReference>
<evidence type="ECO:0000259" key="2">
    <source>
        <dbReference type="Pfam" id="PF16207"/>
    </source>
</evidence>
<feature type="region of interest" description="Disordered" evidence="1">
    <location>
        <begin position="843"/>
        <end position="960"/>
    </location>
</feature>
<sequence length="960" mass="105188">MEHKNCLSCSIFPSCSLKPDSYYVLVHSPGTVYSLNCLMQLHKSGPKLFFSFPVCKTCIVKYLKRHKYCPICDVLVYKTKPLQSIRPDTRLQNVVYKLIPGLYEKEMQRRQMFFSSTPIQNSLGLTGEDKGIITESSDIILPDENISITLEYLAHSSDDINKAVYGRRYLRCKASAPVSILHKFLKNKFNLSNKHCVELVCNNEQLTQNISVMDVAYIYQWKKKTPMYLGYRILETKIKRISETEEAENSKRLKLSEESNTDNSQNSRHKPITNDAIPIGCDINSNADNNTNTGNVIPKANDTSNHINKPAPPINNQGAHSNEWKEVELKINDNGVMSATVLPPVTSQTQNSSNLLNLTTQAQSKQQYGLIPVTSETSFVPISVQQQKNVTSFTNTVPRTSAAYETKALPQVPKSEMAISSPVPAVTSTNSIPGNRALVYPMVQEPRATTHMTFTNPNIKLPSAPPPSSYMPRGSRPRAPSVPRYKTLKTGVQPWNPTVSRSKVSVGTPDPLKPQENISKIFKSRNARFMNSPSPPTTLPKLSLQDPPKPRASNSTLTKVDPRTLSPIVPVSSSTTKVDSPTYIDNSTSPSHLSVDKHNKYARPSQIKEFNPFLHPSIFYPGFLPYPPDNNPLLPNSPDFMKAMSALYQQNPAFHSSLPPSISTLFNHHLPPQSEKKMTPSSPRSSTAQPISTSRSSPMSMSNTCLSSSSSELPRSTAANHIYSLSSLPSSISVSPTTSNSHNLPASIKSYIPLNSISNSKVVSKTFSPVKSSPSSKEKSPTCVNSIFSPANMIASSSSTSSSKSYSSSRMSPITSLASFPPTVSISSAQPLSLVTTTSITTSAPSLTTNTNEERKDSNKDNTEQKATPVVISSSENTNSSSNSVTDTVSNIKSESLSTVNTPNADKNSVGDIKNTDVVLDKKEKTCDSKSEPSETPKTNILTNGENNNHLKPQSLSNEN</sequence>
<feature type="compositionally biased region" description="Basic and acidic residues" evidence="1">
    <location>
        <begin position="919"/>
        <end position="935"/>
    </location>
</feature>
<dbReference type="GO" id="GO:0035102">
    <property type="term" value="C:PRC1 complex"/>
    <property type="evidence" value="ECO:0007669"/>
    <property type="project" value="TreeGrafter"/>
</dbReference>
<dbReference type="PaxDb" id="121845-A0A3Q0INE0"/>
<feature type="compositionally biased region" description="Polar residues" evidence="1">
    <location>
        <begin position="936"/>
        <end position="960"/>
    </location>
</feature>
<feature type="region of interest" description="Disordered" evidence="1">
    <location>
        <begin position="453"/>
        <end position="597"/>
    </location>
</feature>
<dbReference type="STRING" id="121845.A0A3Q0INE0"/>
<dbReference type="GO" id="GO:1990841">
    <property type="term" value="F:promoter-specific chromatin binding"/>
    <property type="evidence" value="ECO:0007669"/>
    <property type="project" value="TreeGrafter"/>
</dbReference>
<gene>
    <name evidence="4" type="primary">LOC103507062</name>
</gene>
<dbReference type="InterPro" id="IPR013083">
    <property type="entry name" value="Znf_RING/FYVE/PHD"/>
</dbReference>
<dbReference type="AlphaFoldDB" id="A0A3Q0INE0"/>
<dbReference type="InterPro" id="IPR032443">
    <property type="entry name" value="RAWUL"/>
</dbReference>
<feature type="compositionally biased region" description="Polar residues" evidence="1">
    <location>
        <begin position="679"/>
        <end position="691"/>
    </location>
</feature>
<feature type="compositionally biased region" description="Basic and acidic residues" evidence="1">
    <location>
        <begin position="244"/>
        <end position="257"/>
    </location>
</feature>
<feature type="compositionally biased region" description="Polar residues" evidence="1">
    <location>
        <begin position="892"/>
        <end position="907"/>
    </location>
</feature>
<evidence type="ECO:0000313" key="4">
    <source>
        <dbReference type="RefSeq" id="XP_026677819.1"/>
    </source>
</evidence>
<dbReference type="PANTHER" id="PTHR10825">
    <property type="entry name" value="RING FINGER DOMAIN-CONTAINING, POLYCOMB GROUP COMPONENT"/>
    <property type="match status" value="1"/>
</dbReference>
<dbReference type="Pfam" id="PF16207">
    <property type="entry name" value="RAWUL"/>
    <property type="match status" value="1"/>
</dbReference>